<gene>
    <name evidence="1" type="ORF">EVOR1521_LOCUS23077</name>
</gene>
<dbReference type="PROSITE" id="PS51257">
    <property type="entry name" value="PROKAR_LIPOPROTEIN"/>
    <property type="match status" value="1"/>
</dbReference>
<dbReference type="SUPFAM" id="SSF53254">
    <property type="entry name" value="Phosphoglycerate mutase-like"/>
    <property type="match status" value="1"/>
</dbReference>
<evidence type="ECO:0000313" key="1">
    <source>
        <dbReference type="EMBL" id="CAJ1399566.1"/>
    </source>
</evidence>
<protein>
    <submittedName>
        <fullName evidence="1">Uncharacterized protein</fullName>
    </submittedName>
</protein>
<comment type="caution">
    <text evidence="1">The sequence shown here is derived from an EMBL/GenBank/DDBJ whole genome shotgun (WGS) entry which is preliminary data.</text>
</comment>
<reference evidence="1" key="1">
    <citation type="submission" date="2023-08" db="EMBL/GenBank/DDBJ databases">
        <authorList>
            <person name="Chen Y."/>
            <person name="Shah S."/>
            <person name="Dougan E. K."/>
            <person name="Thang M."/>
            <person name="Chan C."/>
        </authorList>
    </citation>
    <scope>NUCLEOTIDE SEQUENCE</scope>
</reference>
<dbReference type="AlphaFoldDB" id="A0AA36J5G0"/>
<keyword evidence="2" id="KW-1185">Reference proteome</keyword>
<name>A0AA36J5G0_9DINO</name>
<accession>A0AA36J5G0</accession>
<evidence type="ECO:0000313" key="2">
    <source>
        <dbReference type="Proteomes" id="UP001178507"/>
    </source>
</evidence>
<organism evidence="1 2">
    <name type="scientific">Effrenium voratum</name>
    <dbReference type="NCBI Taxonomy" id="2562239"/>
    <lineage>
        <taxon>Eukaryota</taxon>
        <taxon>Sar</taxon>
        <taxon>Alveolata</taxon>
        <taxon>Dinophyceae</taxon>
        <taxon>Suessiales</taxon>
        <taxon>Symbiodiniaceae</taxon>
        <taxon>Effrenium</taxon>
    </lineage>
</organism>
<dbReference type="EMBL" id="CAUJNA010003340">
    <property type="protein sequence ID" value="CAJ1399566.1"/>
    <property type="molecule type" value="Genomic_DNA"/>
</dbReference>
<sequence>MVRFIASLVAIAGGCALLFAWWLWAEVPQSEEYTLLFEDERLTRFSEHCAAEVFLEELPALETGAVLHSAVVFLGHGEVSPSQGWPDDPRPSWDCRPADLPRHWRLNQQVEFQALAPDGQLERSFDPELLPDDPMEPRARRCAKGQLTAGGFKQAVLAGRRLVARYGEALAEATLEVLSLPQRPCLATAAGALLPLLPGFTRGTVSITTLASGTFADVPDADAFRESEDLMARWCHEGTLPCSQQGCLTPAHVAAKVNAADAELCAEVKLARWLQTATSKSRLTLLSLGVAEMAQVFRAVRKRCERPALGSLLVLERWVRNASAARWRVLWNGLDISENLCPGEQMGCDEGLVLDRLG</sequence>
<dbReference type="Gene3D" id="3.40.50.1240">
    <property type="entry name" value="Phosphoglycerate mutase-like"/>
    <property type="match status" value="1"/>
</dbReference>
<dbReference type="InterPro" id="IPR029033">
    <property type="entry name" value="His_PPase_superfam"/>
</dbReference>
<dbReference type="Proteomes" id="UP001178507">
    <property type="component" value="Unassembled WGS sequence"/>
</dbReference>
<proteinExistence type="predicted"/>